<evidence type="ECO:0000256" key="1">
    <source>
        <dbReference type="ARBA" id="ARBA00012344"/>
    </source>
</evidence>
<keyword evidence="4" id="KW-1185">Reference proteome</keyword>
<organism evidence="3 4">
    <name type="scientific">Riccia fluitans</name>
    <dbReference type="NCBI Taxonomy" id="41844"/>
    <lineage>
        <taxon>Eukaryota</taxon>
        <taxon>Viridiplantae</taxon>
        <taxon>Streptophyta</taxon>
        <taxon>Embryophyta</taxon>
        <taxon>Marchantiophyta</taxon>
        <taxon>Marchantiopsida</taxon>
        <taxon>Marchantiidae</taxon>
        <taxon>Marchantiales</taxon>
        <taxon>Ricciaceae</taxon>
        <taxon>Riccia</taxon>
    </lineage>
</organism>
<protein>
    <recommendedName>
        <fullName evidence="1">glutathione-specific gamma-glutamylcyclotransferase</fullName>
        <ecNumber evidence="1">4.3.2.7</ecNumber>
    </recommendedName>
</protein>
<name>A0ABD1Y1T2_9MARC</name>
<dbReference type="Gene3D" id="3.10.490.10">
    <property type="entry name" value="Gamma-glutamyl cyclotransferase-like"/>
    <property type="match status" value="1"/>
</dbReference>
<dbReference type="AlphaFoldDB" id="A0ABD1Y1T2"/>
<dbReference type="InterPro" id="IPR036568">
    <property type="entry name" value="GGCT-like_sf"/>
</dbReference>
<dbReference type="CDD" id="cd06661">
    <property type="entry name" value="GGCT_like"/>
    <property type="match status" value="1"/>
</dbReference>
<evidence type="ECO:0000256" key="2">
    <source>
        <dbReference type="ARBA" id="ARBA00023239"/>
    </source>
</evidence>
<dbReference type="SUPFAM" id="SSF110857">
    <property type="entry name" value="Gamma-glutamyl cyclotransferase-like"/>
    <property type="match status" value="1"/>
</dbReference>
<evidence type="ECO:0000313" key="4">
    <source>
        <dbReference type="Proteomes" id="UP001605036"/>
    </source>
</evidence>
<dbReference type="Proteomes" id="UP001605036">
    <property type="component" value="Unassembled WGS sequence"/>
</dbReference>
<dbReference type="GO" id="GO:0061928">
    <property type="term" value="F:glutathione specific gamma-glutamylcyclotransferase activity"/>
    <property type="evidence" value="ECO:0007669"/>
    <property type="project" value="UniProtKB-EC"/>
</dbReference>
<dbReference type="EC" id="4.3.2.7" evidence="1"/>
<accession>A0ABD1Y1T2</accession>
<reference evidence="3 4" key="1">
    <citation type="submission" date="2024-09" db="EMBL/GenBank/DDBJ databases">
        <title>Chromosome-scale assembly of Riccia fluitans.</title>
        <authorList>
            <person name="Paukszto L."/>
            <person name="Sawicki J."/>
            <person name="Karawczyk K."/>
            <person name="Piernik-Szablinska J."/>
            <person name="Szczecinska M."/>
            <person name="Mazdziarz M."/>
        </authorList>
    </citation>
    <scope>NUCLEOTIDE SEQUENCE [LARGE SCALE GENOMIC DNA]</scope>
    <source>
        <strain evidence="3">Rf_01</strain>
        <tissue evidence="3">Aerial parts of the thallus</tissue>
    </source>
</reference>
<keyword evidence="2" id="KW-0456">Lyase</keyword>
<evidence type="ECO:0000313" key="3">
    <source>
        <dbReference type="EMBL" id="KAL2620695.1"/>
    </source>
</evidence>
<dbReference type="Pfam" id="PF04752">
    <property type="entry name" value="ChaC"/>
    <property type="match status" value="1"/>
</dbReference>
<proteinExistence type="predicted"/>
<sequence length="259" mass="28988">MIEGGLRKLKMLCSSGGHLRIPRRLVHCETLLPVYSSLPKMVVWVFGYGSLIWKTGFEYDERVVGYIKNYKRAYTQGSIDHRGTIDKPGRTVTLEYEEGAITWGAAYRISGQGEEKKTLQYLDQRERLYDVKAYLDVYTIDSSDKPAISGVLTYIATSSCANLCYLGPASLEDMARQIATAHGPSGPNTEYLFNLENSLLQIGVECLDELTRRLSFEVRKFQKARSGGSLNPTHLITSSYIGGSHLSSPRRKGLMVKTQ</sequence>
<dbReference type="PANTHER" id="PTHR12192">
    <property type="entry name" value="CATION TRANSPORT PROTEIN CHAC-RELATED"/>
    <property type="match status" value="1"/>
</dbReference>
<dbReference type="EMBL" id="JBHFFA010000006">
    <property type="protein sequence ID" value="KAL2620695.1"/>
    <property type="molecule type" value="Genomic_DNA"/>
</dbReference>
<dbReference type="InterPro" id="IPR006840">
    <property type="entry name" value="ChaC"/>
</dbReference>
<dbReference type="InterPro" id="IPR013024">
    <property type="entry name" value="GGCT-like"/>
</dbReference>
<gene>
    <name evidence="3" type="ORF">R1flu_000900</name>
</gene>
<comment type="caution">
    <text evidence="3">The sequence shown here is derived from an EMBL/GenBank/DDBJ whole genome shotgun (WGS) entry which is preliminary data.</text>
</comment>
<dbReference type="PANTHER" id="PTHR12192:SF2">
    <property type="entry name" value="GLUTATHIONE-SPECIFIC GAMMA-GLUTAMYLCYCLOTRANSFERASE 2"/>
    <property type="match status" value="1"/>
</dbReference>